<dbReference type="eggNOG" id="KOG0909">
    <property type="taxonomic scope" value="Eukaryota"/>
</dbReference>
<sequence>MEERLRLHIYTVCGILGREERLRLYIDRVCGSLGMEERLRPYIDIVCKYEDPKAQEAARKTVPVDELEEKALLSLAKEYKLKYGQVGNFEPSKSETDHAFLIQLLYWFKRSFSWVNTNAPPCEGCGGETEYKGHGTPLRAELPYDCSGVEIYRCKRCSMETRFPRYNDPVKLLETRRGRCGEWANCFTFYCRAFGYEARQVVDFTGHVWTECFSVLLGRWMHLDPCERVYDEPLLYEERWNKKLNYAFGIAKDGIYDVTKHYTKEWDEVLKRRNLITETSLSAVLAKLTEECGRITSQVLSAPEDCEKGEAIERDFHAADDASESLPGRQSGDK</sequence>
<name>A0A059B5Z7_EUCGR</name>
<dbReference type="SUPFAM" id="SSF54001">
    <property type="entry name" value="Cysteine proteinases"/>
    <property type="match status" value="1"/>
</dbReference>
<dbReference type="eggNOG" id="KOG0017">
    <property type="taxonomic scope" value="Eukaryota"/>
</dbReference>
<evidence type="ECO:0000259" key="4">
    <source>
        <dbReference type="SMART" id="SM00460"/>
    </source>
</evidence>
<dbReference type="GO" id="GO:0000224">
    <property type="term" value="F:peptide-N4-(N-acetyl-beta-glucosaminyl)asparagine amidase activity"/>
    <property type="evidence" value="ECO:0000318"/>
    <property type="project" value="GO_Central"/>
</dbReference>
<dbReference type="Gene3D" id="2.20.25.10">
    <property type="match status" value="1"/>
</dbReference>
<dbReference type="GO" id="GO:0005829">
    <property type="term" value="C:cytosol"/>
    <property type="evidence" value="ECO:0000318"/>
    <property type="project" value="GO_Central"/>
</dbReference>
<dbReference type="EMBL" id="KK198760">
    <property type="protein sequence ID" value="KCW61647.1"/>
    <property type="molecule type" value="Genomic_DNA"/>
</dbReference>
<dbReference type="Gramene" id="KCW61647">
    <property type="protein sequence ID" value="KCW61647"/>
    <property type="gene ID" value="EUGRSUZ_H04379"/>
</dbReference>
<dbReference type="PANTHER" id="PTHR12143">
    <property type="entry name" value="PEPTIDE N-GLYCANASE PNGASE -RELATED"/>
    <property type="match status" value="1"/>
</dbReference>
<evidence type="ECO:0000256" key="1">
    <source>
        <dbReference type="ARBA" id="ARBA00009390"/>
    </source>
</evidence>
<dbReference type="OMA" id="PRYNSAI"/>
<organism evidence="5">
    <name type="scientific">Eucalyptus grandis</name>
    <name type="common">Flooded gum</name>
    <dbReference type="NCBI Taxonomy" id="71139"/>
    <lineage>
        <taxon>Eukaryota</taxon>
        <taxon>Viridiplantae</taxon>
        <taxon>Streptophyta</taxon>
        <taxon>Embryophyta</taxon>
        <taxon>Tracheophyta</taxon>
        <taxon>Spermatophyta</taxon>
        <taxon>Magnoliopsida</taxon>
        <taxon>eudicotyledons</taxon>
        <taxon>Gunneridae</taxon>
        <taxon>Pentapetalae</taxon>
        <taxon>rosids</taxon>
        <taxon>malvids</taxon>
        <taxon>Myrtales</taxon>
        <taxon>Myrtaceae</taxon>
        <taxon>Myrtoideae</taxon>
        <taxon>Eucalypteae</taxon>
        <taxon>Eucalyptus</taxon>
    </lineage>
</organism>
<keyword evidence="3" id="KW-0862">Zinc</keyword>
<evidence type="ECO:0000256" key="2">
    <source>
        <dbReference type="ARBA" id="ARBA00022723"/>
    </source>
</evidence>
<dbReference type="InParanoid" id="A0A059B5Z7"/>
<evidence type="ECO:0000256" key="3">
    <source>
        <dbReference type="ARBA" id="ARBA00022833"/>
    </source>
</evidence>
<reference evidence="5" key="1">
    <citation type="submission" date="2013-07" db="EMBL/GenBank/DDBJ databases">
        <title>The genome of Eucalyptus grandis.</title>
        <authorList>
            <person name="Schmutz J."/>
            <person name="Hayes R."/>
            <person name="Myburg A."/>
            <person name="Tuskan G."/>
            <person name="Grattapaglia D."/>
            <person name="Rokhsar D.S."/>
        </authorList>
    </citation>
    <scope>NUCLEOTIDE SEQUENCE</scope>
    <source>
        <tissue evidence="5">Leaf extractions</tissue>
    </source>
</reference>
<dbReference type="GO" id="GO:0005634">
    <property type="term" value="C:nucleus"/>
    <property type="evidence" value="ECO:0000318"/>
    <property type="project" value="GO_Central"/>
</dbReference>
<proteinExistence type="inferred from homology"/>
<dbReference type="STRING" id="71139.A0A059B5Z7"/>
<protein>
    <recommendedName>
        <fullName evidence="4">Transglutaminase-like domain-containing protein</fullName>
    </recommendedName>
</protein>
<dbReference type="InterPro" id="IPR002931">
    <property type="entry name" value="Transglutaminase-like"/>
</dbReference>
<dbReference type="InterPro" id="IPR050883">
    <property type="entry name" value="PNGase"/>
</dbReference>
<dbReference type="GO" id="GO:0046872">
    <property type="term" value="F:metal ion binding"/>
    <property type="evidence" value="ECO:0007669"/>
    <property type="project" value="UniProtKB-KW"/>
</dbReference>
<feature type="domain" description="Transglutaminase-like" evidence="4">
    <location>
        <begin position="172"/>
        <end position="227"/>
    </location>
</feature>
<dbReference type="GO" id="GO:0006516">
    <property type="term" value="P:glycoprotein catabolic process"/>
    <property type="evidence" value="ECO:0000318"/>
    <property type="project" value="GO_Central"/>
</dbReference>
<dbReference type="FunFam" id="2.20.25.10:FF:000011">
    <property type="entry name" value="peptide-N(4)-(N-acetyl-beta- glucosaminyl)asparagine amidase"/>
    <property type="match status" value="1"/>
</dbReference>
<dbReference type="Gene3D" id="3.10.620.30">
    <property type="match status" value="1"/>
</dbReference>
<gene>
    <name evidence="5" type="ORF">EUGRSUZ_H04379</name>
</gene>
<dbReference type="InterPro" id="IPR038765">
    <property type="entry name" value="Papain-like_cys_pep_sf"/>
</dbReference>
<evidence type="ECO:0000313" key="5">
    <source>
        <dbReference type="EMBL" id="KCW61647.1"/>
    </source>
</evidence>
<dbReference type="AlphaFoldDB" id="A0A059B5Z7"/>
<dbReference type="SMART" id="SM00460">
    <property type="entry name" value="TGc"/>
    <property type="match status" value="1"/>
</dbReference>
<keyword evidence="2" id="KW-0479">Metal-binding</keyword>
<accession>A0A059B5Z7</accession>
<dbReference type="Pfam" id="PF01841">
    <property type="entry name" value="Transglut_core"/>
    <property type="match status" value="1"/>
</dbReference>
<comment type="similarity">
    <text evidence="1">Belongs to the transglutaminase-like superfamily. PNGase family.</text>
</comment>
<dbReference type="PANTHER" id="PTHR12143:SF19">
    <property type="entry name" value="PEPTIDE-N(4)-(N-ACETYL-BETA-GLUCOSAMINYL)ASPARAGINE AMIDASE"/>
    <property type="match status" value="1"/>
</dbReference>